<proteinExistence type="predicted"/>
<evidence type="ECO:0000313" key="3">
    <source>
        <dbReference type="Proteomes" id="UP001595075"/>
    </source>
</evidence>
<feature type="compositionally biased region" description="Low complexity" evidence="1">
    <location>
        <begin position="114"/>
        <end position="130"/>
    </location>
</feature>
<gene>
    <name evidence="2" type="ORF">VTL71DRAFT_355</name>
</gene>
<comment type="caution">
    <text evidence="2">The sequence shown here is derived from an EMBL/GenBank/DDBJ whole genome shotgun (WGS) entry which is preliminary data.</text>
</comment>
<keyword evidence="3" id="KW-1185">Reference proteome</keyword>
<dbReference type="Proteomes" id="UP001595075">
    <property type="component" value="Unassembled WGS sequence"/>
</dbReference>
<reference evidence="2 3" key="1">
    <citation type="journal article" date="2024" name="Commun. Biol.">
        <title>Comparative genomic analysis of thermophilic fungi reveals convergent evolutionary adaptations and gene losses.</title>
        <authorList>
            <person name="Steindorff A.S."/>
            <person name="Aguilar-Pontes M.V."/>
            <person name="Robinson A.J."/>
            <person name="Andreopoulos B."/>
            <person name="LaButti K."/>
            <person name="Kuo A."/>
            <person name="Mondo S."/>
            <person name="Riley R."/>
            <person name="Otillar R."/>
            <person name="Haridas S."/>
            <person name="Lipzen A."/>
            <person name="Grimwood J."/>
            <person name="Schmutz J."/>
            <person name="Clum A."/>
            <person name="Reid I.D."/>
            <person name="Moisan M.C."/>
            <person name="Butler G."/>
            <person name="Nguyen T.T.M."/>
            <person name="Dewar K."/>
            <person name="Conant G."/>
            <person name="Drula E."/>
            <person name="Henrissat B."/>
            <person name="Hansel C."/>
            <person name="Singer S."/>
            <person name="Hutchinson M.I."/>
            <person name="de Vries R.P."/>
            <person name="Natvig D.O."/>
            <person name="Powell A.J."/>
            <person name="Tsang A."/>
            <person name="Grigoriev I.V."/>
        </authorList>
    </citation>
    <scope>NUCLEOTIDE SEQUENCE [LARGE SCALE GENOMIC DNA]</scope>
    <source>
        <strain evidence="2 3">CBS 494.80</strain>
    </source>
</reference>
<evidence type="ECO:0000313" key="2">
    <source>
        <dbReference type="EMBL" id="KAL2075412.1"/>
    </source>
</evidence>
<feature type="compositionally biased region" description="Polar residues" evidence="1">
    <location>
        <begin position="51"/>
        <end position="94"/>
    </location>
</feature>
<protein>
    <submittedName>
        <fullName evidence="2">Uncharacterized protein</fullName>
    </submittedName>
</protein>
<feature type="compositionally biased region" description="Low complexity" evidence="1">
    <location>
        <begin position="29"/>
        <end position="45"/>
    </location>
</feature>
<organism evidence="2 3">
    <name type="scientific">Oculimacula yallundae</name>
    <dbReference type="NCBI Taxonomy" id="86028"/>
    <lineage>
        <taxon>Eukaryota</taxon>
        <taxon>Fungi</taxon>
        <taxon>Dikarya</taxon>
        <taxon>Ascomycota</taxon>
        <taxon>Pezizomycotina</taxon>
        <taxon>Leotiomycetes</taxon>
        <taxon>Helotiales</taxon>
        <taxon>Ploettnerulaceae</taxon>
        <taxon>Oculimacula</taxon>
    </lineage>
</organism>
<name>A0ABR4CZV1_9HELO</name>
<sequence>MNPEFNNLFANMSGYFHQQGNGVNGAEFNYNGNGRSSSSNVPASSAKPHPQLNNQSMNMSGYLQNPENGMNGPTLSSFGFGNDWSSNVPSSSHMSRQDSRYASAGERMTRGQLSSSSSGSSATASPPASSFMHGQTSGYGELPYPQDQFAVPNGHDVAMQPQIQDMNPDSITDIQLITLFTAPAGMVCSGPEILPEQVAAGFTVKAGPHFTDPEPVRTGDRSQWDKISFADLEKQKIRMRETPVYGGSCPRDMPWHIYIQGGEIVERQLQANAFLGPPLPGDEEPVGLDRLFDPPELRWLGERAQEGISRRDANQQPHSLEALTMWFRQVFGWEHDFNLRTRLNDVLCNIQKKSTFYRVWKNMSASPWVIRGEWQRVYLITYPQTWTGTSIGHAYCFDRDKRRK</sequence>
<evidence type="ECO:0000256" key="1">
    <source>
        <dbReference type="SAM" id="MobiDB-lite"/>
    </source>
</evidence>
<accession>A0ABR4CZV1</accession>
<feature type="region of interest" description="Disordered" evidence="1">
    <location>
        <begin position="26"/>
        <end position="152"/>
    </location>
</feature>
<dbReference type="EMBL" id="JAZHXI010000001">
    <property type="protein sequence ID" value="KAL2075412.1"/>
    <property type="molecule type" value="Genomic_DNA"/>
</dbReference>